<keyword evidence="2" id="KW-1185">Reference proteome</keyword>
<protein>
    <recommendedName>
        <fullName evidence="3">HTH cro/C1-type domain-containing protein</fullName>
    </recommendedName>
</protein>
<dbReference type="OrthoDB" id="9934530at2"/>
<dbReference type="RefSeq" id="WP_010756056.1">
    <property type="nucleotide sequence ID" value="NZ_ASWD01000007.1"/>
</dbReference>
<reference evidence="1 2" key="1">
    <citation type="submission" date="2013-02" db="EMBL/GenBank/DDBJ databases">
        <title>The Genome Sequence of Enterococcus pallens BAA-351.</title>
        <authorList>
            <consortium name="The Broad Institute Genome Sequencing Platform"/>
            <consortium name="The Broad Institute Genome Sequencing Center for Infectious Disease"/>
            <person name="Earl A.M."/>
            <person name="Gilmore M.S."/>
            <person name="Lebreton F."/>
            <person name="Walker B."/>
            <person name="Young S.K."/>
            <person name="Zeng Q."/>
            <person name="Gargeya S."/>
            <person name="Fitzgerald M."/>
            <person name="Haas B."/>
            <person name="Abouelleil A."/>
            <person name="Alvarado L."/>
            <person name="Arachchi H.M."/>
            <person name="Berlin A.M."/>
            <person name="Chapman S.B."/>
            <person name="Dewar J."/>
            <person name="Goldberg J."/>
            <person name="Griggs A."/>
            <person name="Gujja S."/>
            <person name="Hansen M."/>
            <person name="Howarth C."/>
            <person name="Imamovic A."/>
            <person name="Larimer J."/>
            <person name="McCowan C."/>
            <person name="Murphy C."/>
            <person name="Neiman D."/>
            <person name="Pearson M."/>
            <person name="Priest M."/>
            <person name="Roberts A."/>
            <person name="Saif S."/>
            <person name="Shea T."/>
            <person name="Sisk P."/>
            <person name="Sykes S."/>
            <person name="Wortman J."/>
            <person name="Nusbaum C."/>
            <person name="Birren B."/>
        </authorList>
    </citation>
    <scope>NUCLEOTIDE SEQUENCE [LARGE SCALE GENOMIC DNA]</scope>
    <source>
        <strain evidence="1 2">ATCC BAA-351</strain>
    </source>
</reference>
<proteinExistence type="predicted"/>
<dbReference type="PATRIC" id="fig|1158607.3.peg.1008"/>
<dbReference type="AlphaFoldDB" id="R2SU69"/>
<dbReference type="EMBL" id="AJAQ01000008">
    <property type="protein sequence ID" value="EOH96351.1"/>
    <property type="molecule type" value="Genomic_DNA"/>
</dbReference>
<comment type="caution">
    <text evidence="1">The sequence shown here is derived from an EMBL/GenBank/DDBJ whole genome shotgun (WGS) entry which is preliminary data.</text>
</comment>
<gene>
    <name evidence="1" type="ORF">UAU_01001</name>
</gene>
<dbReference type="Proteomes" id="UP000013782">
    <property type="component" value="Unassembled WGS sequence"/>
</dbReference>
<dbReference type="eggNOG" id="ENOG5030JQ4">
    <property type="taxonomic scope" value="Bacteria"/>
</dbReference>
<dbReference type="HOGENOM" id="CLU_196633_0_0_9"/>
<sequence>MLITEFREMVLIQMDRQGKNWKYLASLIEKSDTYTKQVVSKVQNGPKAEEYRKIIAENLGIVYESEGLSSGRIN</sequence>
<evidence type="ECO:0008006" key="3">
    <source>
        <dbReference type="Google" id="ProtNLM"/>
    </source>
</evidence>
<name>R2SU69_9ENTE</name>
<evidence type="ECO:0000313" key="2">
    <source>
        <dbReference type="Proteomes" id="UP000013782"/>
    </source>
</evidence>
<organism evidence="1 2">
    <name type="scientific">Enterococcus pallens ATCC BAA-351</name>
    <dbReference type="NCBI Taxonomy" id="1158607"/>
    <lineage>
        <taxon>Bacteria</taxon>
        <taxon>Bacillati</taxon>
        <taxon>Bacillota</taxon>
        <taxon>Bacilli</taxon>
        <taxon>Lactobacillales</taxon>
        <taxon>Enterococcaceae</taxon>
        <taxon>Enterococcus</taxon>
    </lineage>
</organism>
<evidence type="ECO:0000313" key="1">
    <source>
        <dbReference type="EMBL" id="EOH96351.1"/>
    </source>
</evidence>
<accession>R2SU69</accession>